<keyword evidence="2" id="KW-1003">Cell membrane</keyword>
<evidence type="ECO:0000256" key="2">
    <source>
        <dbReference type="ARBA" id="ARBA00022475"/>
    </source>
</evidence>
<feature type="transmembrane region" description="Helical" evidence="6">
    <location>
        <begin position="12"/>
        <end position="33"/>
    </location>
</feature>
<dbReference type="AlphaFoldDB" id="A0A7W2FSX7"/>
<dbReference type="PROSITE" id="PS50887">
    <property type="entry name" value="GGDEF"/>
    <property type="match status" value="1"/>
</dbReference>
<name>A0A7W2FSX7_9VIBR</name>
<dbReference type="SMART" id="SM00052">
    <property type="entry name" value="EAL"/>
    <property type="match status" value="1"/>
</dbReference>
<dbReference type="SMART" id="SM01049">
    <property type="entry name" value="Cache_2"/>
    <property type="match status" value="2"/>
</dbReference>
<dbReference type="Gene3D" id="3.30.70.270">
    <property type="match status" value="1"/>
</dbReference>
<dbReference type="CDD" id="cd01948">
    <property type="entry name" value="EAL"/>
    <property type="match status" value="1"/>
</dbReference>
<dbReference type="Pfam" id="PF00990">
    <property type="entry name" value="GGDEF"/>
    <property type="match status" value="1"/>
</dbReference>
<keyword evidence="3 6" id="KW-0812">Transmembrane</keyword>
<dbReference type="Pfam" id="PF00563">
    <property type="entry name" value="EAL"/>
    <property type="match status" value="1"/>
</dbReference>
<keyword evidence="10" id="KW-1185">Reference proteome</keyword>
<reference evidence="9 10" key="1">
    <citation type="submission" date="2020-07" db="EMBL/GenBank/DDBJ databases">
        <title>Vibrio marinisediminis sp. nov., isolated from marine sediment.</title>
        <authorList>
            <person name="Ji X."/>
        </authorList>
    </citation>
    <scope>NUCLEOTIDE SEQUENCE [LARGE SCALE GENOMIC DNA]</scope>
    <source>
        <strain evidence="9 10">404</strain>
    </source>
</reference>
<evidence type="ECO:0000259" key="7">
    <source>
        <dbReference type="PROSITE" id="PS50883"/>
    </source>
</evidence>
<sequence>MNALTDRKLLNIIKTLPFFLIVIFVSVLLMIVVSDSHKRANQLERNLIASNLERQKEIIAQRVKSSYNQIRYERRQVASLLKSQVKYHVDIAHQVASTIYQANRDKPEIEVKQMIADALRKLRYNDDRGYFFIYSMDGTNIMLATTPETEGTQRLEMRDTRGVQFLKEYIEILKQSEDGAAYHRWWFTKPQSQNEYEKIGYGRHFVPYDWIIGSGEYVEDVEKQIQQNILRWISNYRFGENGYLFVLDEQGQVLAHKDPLFVDSNFTKLVTEASRTFDEDNKNAGYVQYQSPYHPDGLLNSNKVSYIKFDPEWGWLIGSGIYVEEVERRIAPQIFKLREQVRSELFKVLLLCLSLALILTLLSILLSNYLGRRFSKFQNRIEADFSKLEKRKEQLRQLAQYDPLTQLPNRLLLEDKVKQGISESKKHQLLLAVLFVDIDKFKRVNDKYGHDAGDVLLTQIAKRFSRLVADKGSVARFGGDEFVFCLPKLNDEQQARKMVSQIQSCLLRPFLVHGISIELSSSIGVSLYPNDALEPRALMSKANIVLSRSKKQGKGNVTFFDQKISEELTNKFLLEDEFKDALQRGELDVYYQPQIDSVTGTMKGIEALCRWISPTLGVISPVVFIDMAEKNNAILDLGKFVFDKACKDAHELNLTLSQPISVSINISPTQLLHPHFTEMVVTTAKRHDMPTELIILELTENVFIEDIKAIQPTLEKLRTLGFGISLDDFGTGFSSLSYLNLMPITEIKIDRSFITRMQNSQSNLNIVKTIVAIAHSNDLNIVAEGVEQIEQQNLLHDMKCYTIQGYLYSKPVPIGDIHHHSRMTVCH</sequence>
<feature type="domain" description="GGDEF" evidence="8">
    <location>
        <begin position="429"/>
        <end position="562"/>
    </location>
</feature>
<feature type="transmembrane region" description="Helical" evidence="6">
    <location>
        <begin position="348"/>
        <end position="370"/>
    </location>
</feature>
<dbReference type="Pfam" id="PF08269">
    <property type="entry name" value="dCache_2"/>
    <property type="match status" value="1"/>
</dbReference>
<evidence type="ECO:0000313" key="10">
    <source>
        <dbReference type="Proteomes" id="UP000571701"/>
    </source>
</evidence>
<dbReference type="SUPFAM" id="SSF141868">
    <property type="entry name" value="EAL domain-like"/>
    <property type="match status" value="1"/>
</dbReference>
<dbReference type="InterPro" id="IPR050706">
    <property type="entry name" value="Cyclic-di-GMP_PDE-like"/>
</dbReference>
<comment type="caution">
    <text evidence="9">The sequence shown here is derived from an EMBL/GenBank/DDBJ whole genome shotgun (WGS) entry which is preliminary data.</text>
</comment>
<dbReference type="InterPro" id="IPR043128">
    <property type="entry name" value="Rev_trsase/Diguanyl_cyclase"/>
</dbReference>
<dbReference type="Gene3D" id="3.20.20.450">
    <property type="entry name" value="EAL domain"/>
    <property type="match status" value="1"/>
</dbReference>
<dbReference type="Proteomes" id="UP000571701">
    <property type="component" value="Unassembled WGS sequence"/>
</dbReference>
<dbReference type="PANTHER" id="PTHR33121">
    <property type="entry name" value="CYCLIC DI-GMP PHOSPHODIESTERASE PDEF"/>
    <property type="match status" value="1"/>
</dbReference>
<evidence type="ECO:0000256" key="4">
    <source>
        <dbReference type="ARBA" id="ARBA00022989"/>
    </source>
</evidence>
<dbReference type="GO" id="GO:0071111">
    <property type="term" value="F:cyclic-guanylate-specific phosphodiesterase activity"/>
    <property type="evidence" value="ECO:0007669"/>
    <property type="project" value="InterPro"/>
</dbReference>
<dbReference type="PROSITE" id="PS50883">
    <property type="entry name" value="EAL"/>
    <property type="match status" value="1"/>
</dbReference>
<evidence type="ECO:0000259" key="8">
    <source>
        <dbReference type="PROSITE" id="PS50887"/>
    </source>
</evidence>
<dbReference type="InterPro" id="IPR029787">
    <property type="entry name" value="Nucleotide_cyclase"/>
</dbReference>
<dbReference type="InterPro" id="IPR004010">
    <property type="entry name" value="Double_Cache_2"/>
</dbReference>
<keyword evidence="4 6" id="KW-1133">Transmembrane helix</keyword>
<dbReference type="RefSeq" id="WP_182109575.1">
    <property type="nucleotide sequence ID" value="NZ_JACFYF010000009.1"/>
</dbReference>
<dbReference type="CDD" id="cd12912">
    <property type="entry name" value="PDC2_MCP_like"/>
    <property type="match status" value="1"/>
</dbReference>
<protein>
    <submittedName>
        <fullName evidence="9">Cache domain-containing protein</fullName>
    </submittedName>
</protein>
<evidence type="ECO:0000256" key="3">
    <source>
        <dbReference type="ARBA" id="ARBA00022692"/>
    </source>
</evidence>
<keyword evidence="5 6" id="KW-0472">Membrane</keyword>
<dbReference type="PANTHER" id="PTHR33121:SF70">
    <property type="entry name" value="SIGNALING PROTEIN YKOW"/>
    <property type="match status" value="1"/>
</dbReference>
<dbReference type="NCBIfam" id="TIGR00254">
    <property type="entry name" value="GGDEF"/>
    <property type="match status" value="1"/>
</dbReference>
<evidence type="ECO:0000256" key="5">
    <source>
        <dbReference type="ARBA" id="ARBA00023136"/>
    </source>
</evidence>
<dbReference type="EMBL" id="JACFYF010000009">
    <property type="protein sequence ID" value="MBA5763564.1"/>
    <property type="molecule type" value="Genomic_DNA"/>
</dbReference>
<proteinExistence type="predicted"/>
<dbReference type="Gene3D" id="3.30.450.20">
    <property type="entry name" value="PAS domain"/>
    <property type="match status" value="2"/>
</dbReference>
<evidence type="ECO:0000256" key="6">
    <source>
        <dbReference type="SAM" id="Phobius"/>
    </source>
</evidence>
<dbReference type="InterPro" id="IPR000160">
    <property type="entry name" value="GGDEF_dom"/>
</dbReference>
<comment type="subcellular location">
    <subcellularLocation>
        <location evidence="1">Cell membrane</location>
        <topology evidence="1">Multi-pass membrane protein</topology>
    </subcellularLocation>
</comment>
<feature type="domain" description="EAL" evidence="7">
    <location>
        <begin position="571"/>
        <end position="825"/>
    </location>
</feature>
<dbReference type="CDD" id="cd01949">
    <property type="entry name" value="GGDEF"/>
    <property type="match status" value="1"/>
</dbReference>
<dbReference type="InterPro" id="IPR033480">
    <property type="entry name" value="sCache_2"/>
</dbReference>
<evidence type="ECO:0000256" key="1">
    <source>
        <dbReference type="ARBA" id="ARBA00004651"/>
    </source>
</evidence>
<dbReference type="InterPro" id="IPR035919">
    <property type="entry name" value="EAL_sf"/>
</dbReference>
<accession>A0A7W2FSX7</accession>
<dbReference type="GO" id="GO:0005886">
    <property type="term" value="C:plasma membrane"/>
    <property type="evidence" value="ECO:0007669"/>
    <property type="project" value="UniProtKB-SubCell"/>
</dbReference>
<gene>
    <name evidence="9" type="ORF">H2O73_14470</name>
</gene>
<dbReference type="SUPFAM" id="SSF55073">
    <property type="entry name" value="Nucleotide cyclase"/>
    <property type="match status" value="1"/>
</dbReference>
<evidence type="ECO:0000313" key="9">
    <source>
        <dbReference type="EMBL" id="MBA5763564.1"/>
    </source>
</evidence>
<dbReference type="InterPro" id="IPR001633">
    <property type="entry name" value="EAL_dom"/>
</dbReference>
<organism evidence="9 10">
    <name type="scientific">Vibrio marinisediminis</name>
    <dbReference type="NCBI Taxonomy" id="2758441"/>
    <lineage>
        <taxon>Bacteria</taxon>
        <taxon>Pseudomonadati</taxon>
        <taxon>Pseudomonadota</taxon>
        <taxon>Gammaproteobacteria</taxon>
        <taxon>Vibrionales</taxon>
        <taxon>Vibrionaceae</taxon>
        <taxon>Vibrio</taxon>
    </lineage>
</organism>
<dbReference type="SMART" id="SM00267">
    <property type="entry name" value="GGDEF"/>
    <property type="match status" value="1"/>
</dbReference>